<evidence type="ECO:0000256" key="2">
    <source>
        <dbReference type="ARBA" id="ARBA00022833"/>
    </source>
</evidence>
<protein>
    <recommendedName>
        <fullName evidence="8">Zn(2)-C6 fungal-type domain-containing protein</fullName>
    </recommendedName>
</protein>
<dbReference type="PROSITE" id="PS00463">
    <property type="entry name" value="ZN2_CY6_FUNGAL_1"/>
    <property type="match status" value="1"/>
</dbReference>
<sequence length="876" mass="102556">MDSRSKLSISSITSPNDTESPSDQKQARKRIRVPTSCSVCRKKKIKCNKKKPICTACSKSELGHLCHYEKQVWESNPVSTTSSNNSSKDLSSKDHTETFDIESLTPQAQRVFEELTTKIQKLESSISNQADNIPFKDVSSSTLFKNDINGFPYIPESLEQQKQRRQNTNNINDTILRFGKPYPLNFSFHFNYNEKIDIYDYEPIIIRKGRFEHNGPFSLPTALRHDPFLKVIWLNLWKDMEITDKEEKGKVKDPVVIQALKSNGKLLMEFLELRKQKTRNRLISKQLRESDIPLIEKAVQYLPGRRTIMNLLFRFFRYLYPFFPLVHENTFLIELDSMITLGFTDTKVTKIEIKYKHSYATLGLLLVLLRLSYTSLSEEDLEQEEWQILKRHPIESPTIEIAKQCLECYNYVRKSYFHHVLILALFLKIYYRYSPEDDDISDQSGNHIRLGLLFSMAYSIGMNRNPLMLTHFKNIDKKKDLSQIYRKTWYKLIELDCTQTVFFGTPLQCVDNRSYDIPLPIPDIRDDKTDTWIIQDYHLMEEKNQLFRETSNTLLNLHSSPSVLEIFKLNKKLENFIHFKIGSVREILNSNELQAFAKIKKISYLFELKTALLTLNNYLLLHFDRTLNVRYSLTYLSECLAISLDMQNTLGNLIFNEREYFNSSHFTFFMRPLAIMSINKITIIYAIFNSRLMHTKENTTDVERLALINQLSVVLHKNMEFCIQLVTKLGHGYYNTIRNTVLAIKFCNIQSENFNFSSANELENNKKDDDPLFHHLVDSVSPKLQNYVSNFTNDELKHLAIILEYETISVFKPMKLDDESSHQDITETDINFFFQSDQQELNIDFNQLGELRDLFDSPEDYSLFSDYMGGLNGTFD</sequence>
<dbReference type="Pfam" id="PF00172">
    <property type="entry name" value="Zn_clus"/>
    <property type="match status" value="1"/>
</dbReference>
<gene>
    <name evidence="9" type="ORF">WICMUC_002892</name>
</gene>
<dbReference type="GO" id="GO:0000981">
    <property type="term" value="F:DNA-binding transcription factor activity, RNA polymerase II-specific"/>
    <property type="evidence" value="ECO:0007669"/>
    <property type="project" value="InterPro"/>
</dbReference>
<dbReference type="InterPro" id="IPR001138">
    <property type="entry name" value="Zn2Cys6_DnaBD"/>
</dbReference>
<dbReference type="GO" id="GO:0045944">
    <property type="term" value="P:positive regulation of transcription by RNA polymerase II"/>
    <property type="evidence" value="ECO:0007669"/>
    <property type="project" value="TreeGrafter"/>
</dbReference>
<feature type="compositionally biased region" description="Low complexity" evidence="7">
    <location>
        <begin position="1"/>
        <end position="14"/>
    </location>
</feature>
<dbReference type="InterPro" id="IPR036864">
    <property type="entry name" value="Zn2-C6_fun-type_DNA-bd_sf"/>
</dbReference>
<dbReference type="GO" id="GO:0000978">
    <property type="term" value="F:RNA polymerase II cis-regulatory region sequence-specific DNA binding"/>
    <property type="evidence" value="ECO:0007669"/>
    <property type="project" value="TreeGrafter"/>
</dbReference>
<evidence type="ECO:0000313" key="10">
    <source>
        <dbReference type="Proteomes" id="UP000769528"/>
    </source>
</evidence>
<reference evidence="9" key="2">
    <citation type="submission" date="2021-01" db="EMBL/GenBank/DDBJ databases">
        <authorList>
            <person name="Schikora-Tamarit M.A."/>
        </authorList>
    </citation>
    <scope>NUCLEOTIDE SEQUENCE</scope>
    <source>
        <strain evidence="9">CBS6341</strain>
    </source>
</reference>
<dbReference type="EMBL" id="JAEUBF010000782">
    <property type="protein sequence ID" value="KAH3675060.1"/>
    <property type="molecule type" value="Genomic_DNA"/>
</dbReference>
<evidence type="ECO:0000259" key="8">
    <source>
        <dbReference type="PROSITE" id="PS50048"/>
    </source>
</evidence>
<dbReference type="PROSITE" id="PS50048">
    <property type="entry name" value="ZN2_CY6_FUNGAL_2"/>
    <property type="match status" value="1"/>
</dbReference>
<evidence type="ECO:0000256" key="6">
    <source>
        <dbReference type="ARBA" id="ARBA00023242"/>
    </source>
</evidence>
<evidence type="ECO:0000256" key="4">
    <source>
        <dbReference type="ARBA" id="ARBA00023125"/>
    </source>
</evidence>
<evidence type="ECO:0000313" key="9">
    <source>
        <dbReference type="EMBL" id="KAH3675060.1"/>
    </source>
</evidence>
<feature type="region of interest" description="Disordered" evidence="7">
    <location>
        <begin position="76"/>
        <end position="100"/>
    </location>
</feature>
<dbReference type="GO" id="GO:0008270">
    <property type="term" value="F:zinc ion binding"/>
    <property type="evidence" value="ECO:0007669"/>
    <property type="project" value="InterPro"/>
</dbReference>
<dbReference type="InterPro" id="IPR007219">
    <property type="entry name" value="XnlR_reg_dom"/>
</dbReference>
<dbReference type="SMART" id="SM00066">
    <property type="entry name" value="GAL4"/>
    <property type="match status" value="1"/>
</dbReference>
<dbReference type="CDD" id="cd12148">
    <property type="entry name" value="fungal_TF_MHR"/>
    <property type="match status" value="1"/>
</dbReference>
<keyword evidence="1" id="KW-0479">Metal-binding</keyword>
<dbReference type="GO" id="GO:0005634">
    <property type="term" value="C:nucleus"/>
    <property type="evidence" value="ECO:0007669"/>
    <property type="project" value="TreeGrafter"/>
</dbReference>
<proteinExistence type="predicted"/>
<dbReference type="GO" id="GO:0006351">
    <property type="term" value="P:DNA-templated transcription"/>
    <property type="evidence" value="ECO:0007669"/>
    <property type="project" value="InterPro"/>
</dbReference>
<feature type="domain" description="Zn(2)-C6 fungal-type" evidence="8">
    <location>
        <begin position="36"/>
        <end position="68"/>
    </location>
</feature>
<name>A0A9P8PP51_9ASCO</name>
<accession>A0A9P8PP51</accession>
<keyword evidence="3" id="KW-0805">Transcription regulation</keyword>
<evidence type="ECO:0000256" key="3">
    <source>
        <dbReference type="ARBA" id="ARBA00023015"/>
    </source>
</evidence>
<feature type="compositionally biased region" description="Polar residues" evidence="7">
    <location>
        <begin position="15"/>
        <end position="24"/>
    </location>
</feature>
<evidence type="ECO:0000256" key="5">
    <source>
        <dbReference type="ARBA" id="ARBA00023163"/>
    </source>
</evidence>
<feature type="region of interest" description="Disordered" evidence="7">
    <location>
        <begin position="1"/>
        <end position="30"/>
    </location>
</feature>
<keyword evidence="5" id="KW-0804">Transcription</keyword>
<keyword evidence="2" id="KW-0862">Zinc</keyword>
<dbReference type="SUPFAM" id="SSF57701">
    <property type="entry name" value="Zn2/Cys6 DNA-binding domain"/>
    <property type="match status" value="1"/>
</dbReference>
<dbReference type="Gene3D" id="4.10.240.10">
    <property type="entry name" value="Zn(2)-C6 fungal-type DNA-binding domain"/>
    <property type="match status" value="1"/>
</dbReference>
<comment type="caution">
    <text evidence="9">The sequence shown here is derived from an EMBL/GenBank/DDBJ whole genome shotgun (WGS) entry which is preliminary data.</text>
</comment>
<keyword evidence="6" id="KW-0539">Nucleus</keyword>
<dbReference type="Proteomes" id="UP000769528">
    <property type="component" value="Unassembled WGS sequence"/>
</dbReference>
<evidence type="ECO:0000256" key="7">
    <source>
        <dbReference type="SAM" id="MobiDB-lite"/>
    </source>
</evidence>
<organism evidence="9 10">
    <name type="scientific">Wickerhamomyces mucosus</name>
    <dbReference type="NCBI Taxonomy" id="1378264"/>
    <lineage>
        <taxon>Eukaryota</taxon>
        <taxon>Fungi</taxon>
        <taxon>Dikarya</taxon>
        <taxon>Ascomycota</taxon>
        <taxon>Saccharomycotina</taxon>
        <taxon>Saccharomycetes</taxon>
        <taxon>Phaffomycetales</taxon>
        <taxon>Wickerhamomycetaceae</taxon>
        <taxon>Wickerhamomyces</taxon>
    </lineage>
</organism>
<dbReference type="Pfam" id="PF04082">
    <property type="entry name" value="Fungal_trans"/>
    <property type="match status" value="1"/>
</dbReference>
<dbReference type="AlphaFoldDB" id="A0A9P8PP51"/>
<dbReference type="PANTHER" id="PTHR31069:SF12">
    <property type="entry name" value="TRANSCRIPTION FACTOR DOMAIN-CONTAINING PROTEIN"/>
    <property type="match status" value="1"/>
</dbReference>
<feature type="compositionally biased region" description="Low complexity" evidence="7">
    <location>
        <begin position="79"/>
        <end position="89"/>
    </location>
</feature>
<keyword evidence="4" id="KW-0238">DNA-binding</keyword>
<evidence type="ECO:0000256" key="1">
    <source>
        <dbReference type="ARBA" id="ARBA00022723"/>
    </source>
</evidence>
<dbReference type="PANTHER" id="PTHR31069">
    <property type="entry name" value="OLEATE-ACTIVATED TRANSCRIPTION FACTOR 1-RELATED"/>
    <property type="match status" value="1"/>
</dbReference>
<keyword evidence="10" id="KW-1185">Reference proteome</keyword>
<dbReference type="OrthoDB" id="2943660at2759"/>
<dbReference type="InterPro" id="IPR050675">
    <property type="entry name" value="OAF3"/>
</dbReference>
<reference evidence="9" key="1">
    <citation type="journal article" date="2021" name="Open Biol.">
        <title>Shared evolutionary footprints suggest mitochondrial oxidative damage underlies multiple complex I losses in fungi.</title>
        <authorList>
            <person name="Schikora-Tamarit M.A."/>
            <person name="Marcet-Houben M."/>
            <person name="Nosek J."/>
            <person name="Gabaldon T."/>
        </authorList>
    </citation>
    <scope>NUCLEOTIDE SEQUENCE</scope>
    <source>
        <strain evidence="9">CBS6341</strain>
    </source>
</reference>